<dbReference type="HOGENOM" id="CLU_2920551_0_0_5"/>
<evidence type="ECO:0000313" key="2">
    <source>
        <dbReference type="Proteomes" id="UP000006633"/>
    </source>
</evidence>
<dbReference type="STRING" id="639283.Snov_4361"/>
<proteinExistence type="predicted"/>
<keyword evidence="2" id="KW-1185">Reference proteome</keyword>
<name>D7A2U0_ANCN5</name>
<dbReference type="AlphaFoldDB" id="D7A2U0"/>
<gene>
    <name evidence="1" type="ordered locus">Snov_4361</name>
</gene>
<dbReference type="RefSeq" id="WP_013169118.1">
    <property type="nucleotide sequence ID" value="NC_014217.1"/>
</dbReference>
<dbReference type="Proteomes" id="UP000006633">
    <property type="component" value="Chromosome"/>
</dbReference>
<dbReference type="KEGG" id="sno:Snov_4361"/>
<organism evidence="1 2">
    <name type="scientific">Ancylobacter novellus (strain ATCC 8093 / DSM 506 / JCM 20403 / CCM 1077 / IAM 12100 / NBRC 12443 / NCIMB 10456)</name>
    <name type="common">Starkeya novella</name>
    <dbReference type="NCBI Taxonomy" id="639283"/>
    <lineage>
        <taxon>Bacteria</taxon>
        <taxon>Pseudomonadati</taxon>
        <taxon>Pseudomonadota</taxon>
        <taxon>Alphaproteobacteria</taxon>
        <taxon>Hyphomicrobiales</taxon>
        <taxon>Xanthobacteraceae</taxon>
        <taxon>Ancylobacter</taxon>
    </lineage>
</organism>
<dbReference type="EMBL" id="CP002026">
    <property type="protein sequence ID" value="ADH91620.1"/>
    <property type="molecule type" value="Genomic_DNA"/>
</dbReference>
<reference evidence="1 2" key="1">
    <citation type="journal article" date="2012" name="Stand. Genomic Sci.">
        <title>Complete genome sequence of the facultatively chemolithoautotrophic and methylotrophic alpha Proteobacterium Starkeya novella type strain (ATCC 8093(T)).</title>
        <authorList>
            <person name="Kappler U."/>
            <person name="Davenport K."/>
            <person name="Beatson S."/>
            <person name="Lucas S."/>
            <person name="Lapidus A."/>
            <person name="Copeland A."/>
            <person name="Berry K.W."/>
            <person name="Glavina Del Rio T."/>
            <person name="Hammon N."/>
            <person name="Dalin E."/>
            <person name="Tice H."/>
            <person name="Pitluck S."/>
            <person name="Richardson P."/>
            <person name="Bruce D."/>
            <person name="Goodwin L.A."/>
            <person name="Han C."/>
            <person name="Tapia R."/>
            <person name="Detter J.C."/>
            <person name="Chang Y.J."/>
            <person name="Jeffries C.D."/>
            <person name="Land M."/>
            <person name="Hauser L."/>
            <person name="Kyrpides N.C."/>
            <person name="Goker M."/>
            <person name="Ivanova N."/>
            <person name="Klenk H.P."/>
            <person name="Woyke T."/>
        </authorList>
    </citation>
    <scope>NUCLEOTIDE SEQUENCE [LARGE SCALE GENOMIC DNA]</scope>
    <source>
        <strain evidence="2">ATCC 8093 / DSM 506 / JCM 20403 / CCM 1077 / IAM 12100 / NBRC 12443 / NCIMB 10456</strain>
    </source>
</reference>
<accession>D7A2U0</accession>
<sequence length="61" mass="6670">MATERADAKPAKKVRKITVRGKAFSGSDKDPMAIALSLRSDEMAKRIARLEAAERKVRGGK</sequence>
<evidence type="ECO:0000313" key="1">
    <source>
        <dbReference type="EMBL" id="ADH91620.1"/>
    </source>
</evidence>
<protein>
    <submittedName>
        <fullName evidence="1">Uncharacterized protein</fullName>
    </submittedName>
</protein>